<keyword evidence="3" id="KW-0548">Nucleotidyltransferase</keyword>
<keyword evidence="11" id="KW-0695">RNA-directed DNA polymerase</keyword>
<dbReference type="GO" id="GO:0015074">
    <property type="term" value="P:DNA integration"/>
    <property type="evidence" value="ECO:0007669"/>
    <property type="project" value="UniProtKB-KW"/>
</dbReference>
<evidence type="ECO:0000313" key="16">
    <source>
        <dbReference type="EMBL" id="KAJ6992539.1"/>
    </source>
</evidence>
<keyword evidence="14" id="KW-0233">DNA recombination</keyword>
<evidence type="ECO:0000256" key="10">
    <source>
        <dbReference type="ARBA" id="ARBA00022908"/>
    </source>
</evidence>
<dbReference type="Pfam" id="PF24626">
    <property type="entry name" value="SH3_Tf2-1"/>
    <property type="match status" value="1"/>
</dbReference>
<dbReference type="EMBL" id="JAQIZT010000006">
    <property type="protein sequence ID" value="KAJ6992539.1"/>
    <property type="molecule type" value="Genomic_DNA"/>
</dbReference>
<gene>
    <name evidence="16" type="ORF">NC653_015817</name>
</gene>
<dbReference type="Gene3D" id="3.30.420.10">
    <property type="entry name" value="Ribonuclease H-like superfamily/Ribonuclease H"/>
    <property type="match status" value="1"/>
</dbReference>
<proteinExistence type="predicted"/>
<dbReference type="PROSITE" id="PS50994">
    <property type="entry name" value="INTEGRASE"/>
    <property type="match status" value="1"/>
</dbReference>
<evidence type="ECO:0000256" key="13">
    <source>
        <dbReference type="ARBA" id="ARBA00023125"/>
    </source>
</evidence>
<evidence type="ECO:0000256" key="12">
    <source>
        <dbReference type="ARBA" id="ARBA00022932"/>
    </source>
</evidence>
<accession>A0AAD6VYW2</accession>
<keyword evidence="1" id="KW-0645">Protease</keyword>
<dbReference type="GO" id="GO:0004519">
    <property type="term" value="F:endonuclease activity"/>
    <property type="evidence" value="ECO:0007669"/>
    <property type="project" value="UniProtKB-KW"/>
</dbReference>
<dbReference type="GO" id="GO:0006310">
    <property type="term" value="P:DNA recombination"/>
    <property type="evidence" value="ECO:0007669"/>
    <property type="project" value="UniProtKB-KW"/>
</dbReference>
<dbReference type="GO" id="GO:0006508">
    <property type="term" value="P:proteolysis"/>
    <property type="evidence" value="ECO:0007669"/>
    <property type="project" value="UniProtKB-KW"/>
</dbReference>
<evidence type="ECO:0000256" key="2">
    <source>
        <dbReference type="ARBA" id="ARBA00022679"/>
    </source>
</evidence>
<keyword evidence="5" id="KW-0479">Metal-binding</keyword>
<evidence type="ECO:0000256" key="6">
    <source>
        <dbReference type="ARBA" id="ARBA00022750"/>
    </source>
</evidence>
<dbReference type="GO" id="GO:0003677">
    <property type="term" value="F:DNA binding"/>
    <property type="evidence" value="ECO:0007669"/>
    <property type="project" value="UniProtKB-KW"/>
</dbReference>
<dbReference type="SUPFAM" id="SSF53098">
    <property type="entry name" value="Ribonuclease H-like"/>
    <property type="match status" value="1"/>
</dbReference>
<dbReference type="GO" id="GO:0046872">
    <property type="term" value="F:metal ion binding"/>
    <property type="evidence" value="ECO:0007669"/>
    <property type="project" value="UniProtKB-KW"/>
</dbReference>
<dbReference type="FunFam" id="1.10.340.70:FF:000001">
    <property type="entry name" value="Retrovirus-related Pol polyprotein from transposon gypsy-like Protein"/>
    <property type="match status" value="1"/>
</dbReference>
<dbReference type="Pfam" id="PF00665">
    <property type="entry name" value="rve"/>
    <property type="match status" value="1"/>
</dbReference>
<dbReference type="InterPro" id="IPR041373">
    <property type="entry name" value="RT_RNaseH"/>
</dbReference>
<evidence type="ECO:0000256" key="11">
    <source>
        <dbReference type="ARBA" id="ARBA00022918"/>
    </source>
</evidence>
<evidence type="ECO:0000256" key="3">
    <source>
        <dbReference type="ARBA" id="ARBA00022695"/>
    </source>
</evidence>
<comment type="caution">
    <text evidence="16">The sequence shown here is derived from an EMBL/GenBank/DDBJ whole genome shotgun (WGS) entry which is preliminary data.</text>
</comment>
<reference evidence="16" key="1">
    <citation type="journal article" date="2023" name="Mol. Ecol. Resour.">
        <title>Chromosome-level genome assembly of a triploid poplar Populus alba 'Berolinensis'.</title>
        <authorList>
            <person name="Chen S."/>
            <person name="Yu Y."/>
            <person name="Wang X."/>
            <person name="Wang S."/>
            <person name="Zhang T."/>
            <person name="Zhou Y."/>
            <person name="He R."/>
            <person name="Meng N."/>
            <person name="Wang Y."/>
            <person name="Liu W."/>
            <person name="Liu Z."/>
            <person name="Liu J."/>
            <person name="Guo Q."/>
            <person name="Huang H."/>
            <person name="Sederoff R.R."/>
            <person name="Wang G."/>
            <person name="Qu G."/>
            <person name="Chen S."/>
        </authorList>
    </citation>
    <scope>NUCLEOTIDE SEQUENCE</scope>
    <source>
        <strain evidence="16">SC-2020</strain>
    </source>
</reference>
<keyword evidence="2" id="KW-0808">Transferase</keyword>
<sequence>MSKALGVKHLGLSIYEKEYLAILMAVDKWRHYLEQDQFIIQTDHESLTYLLDQKIHTPIQKKGLTKLLGLNYQIKYRKGRENKAADALSRRNMQNDGRDQGAITAGGWLTAITQVIPSWYDQVYSSYKDDAKLHDIIQGRMLDTTQDSHFTYTNGVLKYKGRMVVGAAGSLREELVKNTHDSYIGGHAGIQNTYRRLKGHFYWPAMKKMVYQLVQQCDVCKQAKAERVSYPGLLQALPTPHGPWQDITMDFIEGLPKSEGRDTIMVIVDRFTKYEHFITLAHPFTAQDVAKSFLDHVYKFHGLPATILTDRDKIFTSLFWQELFKHLGVKLLLSTAYHPQTDGQTERVNQCLETYLRCVTMHCPRKWHQWISTAQWWYNSSFHSTIGMSPFQALYGYEPPAREMVLTEDTQVAAVGEWKQKRINMDQLIKGLLEGARNRMGQVANRRRSERTFLIGDWVFLKLQPYRQGSVMYRKHYKLNPRYYGPYLVLERIGPVAYKLQLPPGSAVHPVFHVSLLRKKLGEVAIVSQALPFVDEEGRVKVYPVTILDRKLMKKGNTAVVAGLIQWSNSFPEDATWEELTELQLQFPDFNIAT</sequence>
<dbReference type="PANTHER" id="PTHR37984">
    <property type="entry name" value="PROTEIN CBG26694"/>
    <property type="match status" value="1"/>
</dbReference>
<dbReference type="InterPro" id="IPR041588">
    <property type="entry name" value="Integrase_H2C2"/>
</dbReference>
<keyword evidence="10" id="KW-0229">DNA integration</keyword>
<dbReference type="GO" id="GO:0003887">
    <property type="term" value="F:DNA-directed DNA polymerase activity"/>
    <property type="evidence" value="ECO:0007669"/>
    <property type="project" value="UniProtKB-KW"/>
</dbReference>
<dbReference type="InterPro" id="IPR050951">
    <property type="entry name" value="Retrovirus_Pol_polyprotein"/>
</dbReference>
<keyword evidence="13" id="KW-0238">DNA-binding</keyword>
<keyword evidence="7" id="KW-0255">Endonuclease</keyword>
<evidence type="ECO:0000256" key="9">
    <source>
        <dbReference type="ARBA" id="ARBA00022842"/>
    </source>
</evidence>
<dbReference type="Proteomes" id="UP001164929">
    <property type="component" value="Chromosome 6"/>
</dbReference>
<evidence type="ECO:0000313" key="17">
    <source>
        <dbReference type="Proteomes" id="UP001164929"/>
    </source>
</evidence>
<evidence type="ECO:0000256" key="8">
    <source>
        <dbReference type="ARBA" id="ARBA00022801"/>
    </source>
</evidence>
<evidence type="ECO:0000256" key="5">
    <source>
        <dbReference type="ARBA" id="ARBA00022723"/>
    </source>
</evidence>
<dbReference type="FunFam" id="3.30.420.10:FF:000032">
    <property type="entry name" value="Retrovirus-related Pol polyprotein from transposon 297-like Protein"/>
    <property type="match status" value="1"/>
</dbReference>
<keyword evidence="9" id="KW-0460">Magnesium</keyword>
<dbReference type="AlphaFoldDB" id="A0AAD6VYW2"/>
<organism evidence="16 17">
    <name type="scientific">Populus alba x Populus x berolinensis</name>
    <dbReference type="NCBI Taxonomy" id="444605"/>
    <lineage>
        <taxon>Eukaryota</taxon>
        <taxon>Viridiplantae</taxon>
        <taxon>Streptophyta</taxon>
        <taxon>Embryophyta</taxon>
        <taxon>Tracheophyta</taxon>
        <taxon>Spermatophyta</taxon>
        <taxon>Magnoliopsida</taxon>
        <taxon>eudicotyledons</taxon>
        <taxon>Gunneridae</taxon>
        <taxon>Pentapetalae</taxon>
        <taxon>rosids</taxon>
        <taxon>fabids</taxon>
        <taxon>Malpighiales</taxon>
        <taxon>Salicaceae</taxon>
        <taxon>Saliceae</taxon>
        <taxon>Populus</taxon>
    </lineage>
</organism>
<dbReference type="Pfam" id="PF17917">
    <property type="entry name" value="RT_RNaseH"/>
    <property type="match status" value="1"/>
</dbReference>
<dbReference type="Gene3D" id="1.10.340.70">
    <property type="match status" value="1"/>
</dbReference>
<dbReference type="GO" id="GO:0004190">
    <property type="term" value="F:aspartic-type endopeptidase activity"/>
    <property type="evidence" value="ECO:0007669"/>
    <property type="project" value="UniProtKB-KW"/>
</dbReference>
<dbReference type="GO" id="GO:0003964">
    <property type="term" value="F:RNA-directed DNA polymerase activity"/>
    <property type="evidence" value="ECO:0007669"/>
    <property type="project" value="UniProtKB-KW"/>
</dbReference>
<dbReference type="CDD" id="cd09274">
    <property type="entry name" value="RNase_HI_RT_Ty3"/>
    <property type="match status" value="1"/>
</dbReference>
<dbReference type="InterPro" id="IPR001584">
    <property type="entry name" value="Integrase_cat-core"/>
</dbReference>
<evidence type="ECO:0000259" key="15">
    <source>
        <dbReference type="PROSITE" id="PS50994"/>
    </source>
</evidence>
<evidence type="ECO:0000256" key="1">
    <source>
        <dbReference type="ARBA" id="ARBA00022670"/>
    </source>
</evidence>
<dbReference type="InterPro" id="IPR036397">
    <property type="entry name" value="RNaseH_sf"/>
</dbReference>
<dbReference type="SUPFAM" id="SSF56672">
    <property type="entry name" value="DNA/RNA polymerases"/>
    <property type="match status" value="1"/>
</dbReference>
<keyword evidence="12" id="KW-0239">DNA-directed DNA polymerase</keyword>
<evidence type="ECO:0000256" key="4">
    <source>
        <dbReference type="ARBA" id="ARBA00022722"/>
    </source>
</evidence>
<keyword evidence="17" id="KW-1185">Reference proteome</keyword>
<protein>
    <recommendedName>
        <fullName evidence="15">Integrase catalytic domain-containing protein</fullName>
    </recommendedName>
</protein>
<dbReference type="InterPro" id="IPR012337">
    <property type="entry name" value="RNaseH-like_sf"/>
</dbReference>
<keyword evidence="4" id="KW-0540">Nuclease</keyword>
<dbReference type="PANTHER" id="PTHR37984:SF5">
    <property type="entry name" value="PROTEIN NYNRIN-LIKE"/>
    <property type="match status" value="1"/>
</dbReference>
<keyword evidence="6" id="KW-0064">Aspartyl protease</keyword>
<dbReference type="InterPro" id="IPR056924">
    <property type="entry name" value="SH3_Tf2-1"/>
</dbReference>
<evidence type="ECO:0000256" key="14">
    <source>
        <dbReference type="ARBA" id="ARBA00023172"/>
    </source>
</evidence>
<dbReference type="Pfam" id="PF17921">
    <property type="entry name" value="Integrase_H2C2"/>
    <property type="match status" value="1"/>
</dbReference>
<dbReference type="InterPro" id="IPR043502">
    <property type="entry name" value="DNA/RNA_pol_sf"/>
</dbReference>
<evidence type="ECO:0000256" key="7">
    <source>
        <dbReference type="ARBA" id="ARBA00022759"/>
    </source>
</evidence>
<feature type="domain" description="Integrase catalytic" evidence="15">
    <location>
        <begin position="239"/>
        <end position="398"/>
    </location>
</feature>
<name>A0AAD6VYW2_9ROSI</name>
<keyword evidence="8" id="KW-0378">Hydrolase</keyword>